<reference evidence="4" key="1">
    <citation type="submission" date="2017-08" db="EMBL/GenBank/DDBJ databases">
        <title>Mesorhizobium wenxinae sp. nov., a novel rhizobial species isolated from root nodules of chickpea (Cicer arietinum L.).</title>
        <authorList>
            <person name="Zhang J."/>
        </authorList>
    </citation>
    <scope>NUCLEOTIDE SEQUENCE [LARGE SCALE GENOMIC DNA]</scope>
    <source>
        <strain evidence="4">USDA 3392</strain>
    </source>
</reference>
<dbReference type="InterPro" id="IPR032466">
    <property type="entry name" value="Metal_Hydrolase"/>
</dbReference>
<dbReference type="PANTHER" id="PTHR21240:SF28">
    <property type="entry name" value="ISO-OROTATE DECARBOXYLASE (EUROFUNG)"/>
    <property type="match status" value="1"/>
</dbReference>
<dbReference type="AlphaFoldDB" id="A0AB36R3C8"/>
<dbReference type="Pfam" id="PF04909">
    <property type="entry name" value="Amidohydro_2"/>
    <property type="match status" value="1"/>
</dbReference>
<proteinExistence type="predicted"/>
<dbReference type="Proteomes" id="UP000216215">
    <property type="component" value="Unassembled WGS sequence"/>
</dbReference>
<feature type="domain" description="Amidohydrolase-related" evidence="2">
    <location>
        <begin position="12"/>
        <end position="349"/>
    </location>
</feature>
<dbReference type="SUPFAM" id="SSF51556">
    <property type="entry name" value="Metallo-dependent hydrolases"/>
    <property type="match status" value="1"/>
</dbReference>
<evidence type="ECO:0000259" key="2">
    <source>
        <dbReference type="Pfam" id="PF04909"/>
    </source>
</evidence>
<dbReference type="GO" id="GO:0016787">
    <property type="term" value="F:hydrolase activity"/>
    <property type="evidence" value="ECO:0007669"/>
    <property type="project" value="InterPro"/>
</dbReference>
<evidence type="ECO:0000256" key="1">
    <source>
        <dbReference type="ARBA" id="ARBA00023239"/>
    </source>
</evidence>
<dbReference type="PANTHER" id="PTHR21240">
    <property type="entry name" value="2-AMINO-3-CARBOXYLMUCONATE-6-SEMIALDEHYDE DECARBOXYLASE"/>
    <property type="match status" value="1"/>
</dbReference>
<keyword evidence="1" id="KW-0456">Lyase</keyword>
<sequence>MFIVDCDCHNYWSSATVLEPYLSGVWKDMFMEGEKTGPRGAFPHGHRPWFHPQDFSRKDVRPETEADNYLIMKEKHLDKYNIGAAILTGDEPIEASTLANPYYASALVSAYNDYQIAEWLPKDSRFMGSIIVAPQDPKLAAAEIRRLGNHPRMVQVLASQGSVKPYGDPFYHPIFEACAEVGLPFAIHLGGHGGINWNAVAPAPTTFFWETHAILHMSALSHVASMIAHGVFEKWPDLYFVLIECGVAWVPSVLWRLDADYKALRKETPWLKMLPSEYCRRNIRFSTQPLEQPANIQHLWSTLEAMDGENTLMFASDYPHWDYDDANTLHIPPAWKSKIMGLNALEVYKRIPRTQAANAA</sequence>
<dbReference type="EMBL" id="NPKI01000041">
    <property type="protein sequence ID" value="PAP98818.1"/>
    <property type="molecule type" value="Genomic_DNA"/>
</dbReference>
<evidence type="ECO:0000313" key="3">
    <source>
        <dbReference type="EMBL" id="PAP98818.1"/>
    </source>
</evidence>
<dbReference type="RefSeq" id="WP_095488651.1">
    <property type="nucleotide sequence ID" value="NZ_CP088151.1"/>
</dbReference>
<dbReference type="GO" id="GO:0019748">
    <property type="term" value="P:secondary metabolic process"/>
    <property type="evidence" value="ECO:0007669"/>
    <property type="project" value="TreeGrafter"/>
</dbReference>
<comment type="caution">
    <text evidence="3">The sequence shown here is derived from an EMBL/GenBank/DDBJ whole genome shotgun (WGS) entry which is preliminary data.</text>
</comment>
<accession>A0AB36R3C8</accession>
<dbReference type="GO" id="GO:0016831">
    <property type="term" value="F:carboxy-lyase activity"/>
    <property type="evidence" value="ECO:0007669"/>
    <property type="project" value="InterPro"/>
</dbReference>
<evidence type="ECO:0000313" key="4">
    <source>
        <dbReference type="Proteomes" id="UP000216215"/>
    </source>
</evidence>
<protein>
    <submittedName>
        <fullName evidence="3">Amidohydrolase</fullName>
    </submittedName>
</protein>
<dbReference type="InterPro" id="IPR032465">
    <property type="entry name" value="ACMSD"/>
</dbReference>
<dbReference type="Gene3D" id="3.20.20.140">
    <property type="entry name" value="Metal-dependent hydrolases"/>
    <property type="match status" value="1"/>
</dbReference>
<dbReference type="InterPro" id="IPR006680">
    <property type="entry name" value="Amidohydro-rel"/>
</dbReference>
<organism evidence="3 4">
    <name type="scientific">Mesorhizobium mediterraneum</name>
    <dbReference type="NCBI Taxonomy" id="43617"/>
    <lineage>
        <taxon>Bacteria</taxon>
        <taxon>Pseudomonadati</taxon>
        <taxon>Pseudomonadota</taxon>
        <taxon>Alphaproteobacteria</taxon>
        <taxon>Hyphomicrobiales</taxon>
        <taxon>Phyllobacteriaceae</taxon>
        <taxon>Mesorhizobium</taxon>
    </lineage>
</organism>
<gene>
    <name evidence="3" type="ORF">CIT25_29165</name>
</gene>
<dbReference type="GO" id="GO:0005737">
    <property type="term" value="C:cytoplasm"/>
    <property type="evidence" value="ECO:0007669"/>
    <property type="project" value="TreeGrafter"/>
</dbReference>
<name>A0AB36R3C8_9HYPH</name>
<keyword evidence="4" id="KW-1185">Reference proteome</keyword>